<organism evidence="5 6">
    <name type="scientific">Chelydra serpentina</name>
    <name type="common">Snapping turtle</name>
    <name type="synonym">Testudo serpentina</name>
    <dbReference type="NCBI Taxonomy" id="8475"/>
    <lineage>
        <taxon>Eukaryota</taxon>
        <taxon>Metazoa</taxon>
        <taxon>Chordata</taxon>
        <taxon>Craniata</taxon>
        <taxon>Vertebrata</taxon>
        <taxon>Euteleostomi</taxon>
        <taxon>Archelosauria</taxon>
        <taxon>Testudinata</taxon>
        <taxon>Testudines</taxon>
        <taxon>Cryptodira</taxon>
        <taxon>Durocryptodira</taxon>
        <taxon>Americhelydia</taxon>
        <taxon>Chelydroidea</taxon>
        <taxon>Chelydridae</taxon>
        <taxon>Chelydra</taxon>
    </lineage>
</organism>
<protein>
    <submittedName>
        <fullName evidence="5">Killer cell lectin-like receptor subfamily F member 1</fullName>
    </submittedName>
</protein>
<keyword evidence="2" id="KW-0430">Lectin</keyword>
<dbReference type="SMART" id="SM00034">
    <property type="entry name" value="CLECT"/>
    <property type="match status" value="1"/>
</dbReference>
<dbReference type="InterPro" id="IPR051379">
    <property type="entry name" value="C-type_Lectin_Receptor_IMM"/>
</dbReference>
<keyword evidence="3" id="KW-0812">Transmembrane</keyword>
<evidence type="ECO:0000256" key="3">
    <source>
        <dbReference type="SAM" id="Phobius"/>
    </source>
</evidence>
<sequence>MQDEEGYTVLNLRPKMGTASRPSASKIQAQEPLRLTYKSEFTDSPANLRGYKITVGILGAWSVVATLAVIALSILDKNANPRSHGCFQGSSHEGLTGAAPNATASRGAQHGERNGAGCSARLNHLVSRLSQALCAPSNSSSPEGAGCKICPPDWLPHGAKCYWFSTESKIWARSREDCSARRARMVVLQEQDEMEFLGNSIQEKYLVWTGLSANAPGRKWTWVDGSLLNQTLFPVKGSAEENSCGVFKGSQIQSETCSGEYRWICQKDAIPIDSGTSNR</sequence>
<accession>A0A8T1S4E1</accession>
<dbReference type="PROSITE" id="PS50041">
    <property type="entry name" value="C_TYPE_LECTIN_2"/>
    <property type="match status" value="1"/>
</dbReference>
<keyword evidence="3" id="KW-1133">Transmembrane helix</keyword>
<dbReference type="AlphaFoldDB" id="A0A8T1S4E1"/>
<feature type="transmembrane region" description="Helical" evidence="3">
    <location>
        <begin position="53"/>
        <end position="75"/>
    </location>
</feature>
<dbReference type="InterPro" id="IPR033992">
    <property type="entry name" value="NKR-like_CTLD"/>
</dbReference>
<dbReference type="Proteomes" id="UP000765507">
    <property type="component" value="Unassembled WGS sequence"/>
</dbReference>
<dbReference type="Pfam" id="PF00059">
    <property type="entry name" value="Lectin_C"/>
    <property type="match status" value="1"/>
</dbReference>
<evidence type="ECO:0000259" key="4">
    <source>
        <dbReference type="PROSITE" id="PS50041"/>
    </source>
</evidence>
<name>A0A8T1S4E1_CHESE</name>
<proteinExistence type="predicted"/>
<dbReference type="EMBL" id="JAHGAV010000795">
    <property type="protein sequence ID" value="KAG6923688.1"/>
    <property type="molecule type" value="Genomic_DNA"/>
</dbReference>
<comment type="caution">
    <text evidence="5">The sequence shown here is derived from an EMBL/GenBank/DDBJ whole genome shotgun (WGS) entry which is preliminary data.</text>
</comment>
<dbReference type="Gene3D" id="3.10.100.10">
    <property type="entry name" value="Mannose-Binding Protein A, subunit A"/>
    <property type="match status" value="1"/>
</dbReference>
<dbReference type="GO" id="GO:0005886">
    <property type="term" value="C:plasma membrane"/>
    <property type="evidence" value="ECO:0007669"/>
    <property type="project" value="TreeGrafter"/>
</dbReference>
<comment type="subcellular location">
    <subcellularLocation>
        <location evidence="1">Membrane</location>
        <topology evidence="1">Single-pass membrane protein</topology>
    </subcellularLocation>
</comment>
<dbReference type="InterPro" id="IPR016187">
    <property type="entry name" value="CTDL_fold"/>
</dbReference>
<keyword evidence="3" id="KW-0472">Membrane</keyword>
<dbReference type="OrthoDB" id="538816at2759"/>
<dbReference type="PANTHER" id="PTHR46746:SF7">
    <property type="entry name" value="KILLER CELL LECTIN-LIKE RECEPTOR SUBFAMILY F MEMBER 1"/>
    <property type="match status" value="1"/>
</dbReference>
<reference evidence="5 6" key="1">
    <citation type="journal article" date="2020" name="G3 (Bethesda)">
        <title>Draft Genome of the Common Snapping Turtle, Chelydra serpentina, a Model for Phenotypic Plasticity in Reptiles.</title>
        <authorList>
            <person name="Das D."/>
            <person name="Singh S.K."/>
            <person name="Bierstedt J."/>
            <person name="Erickson A."/>
            <person name="Galli G.L.J."/>
            <person name="Crossley D.A. 2nd"/>
            <person name="Rhen T."/>
        </authorList>
    </citation>
    <scope>NUCLEOTIDE SEQUENCE [LARGE SCALE GENOMIC DNA]</scope>
    <source>
        <strain evidence="5">KW</strain>
    </source>
</reference>
<dbReference type="PANTHER" id="PTHR46746">
    <property type="entry name" value="KILLER CELL LECTIN-LIKE RECEPTOR SUBFAMILY F MEMBER 2"/>
    <property type="match status" value="1"/>
</dbReference>
<dbReference type="SUPFAM" id="SSF56436">
    <property type="entry name" value="C-type lectin-like"/>
    <property type="match status" value="1"/>
</dbReference>
<evidence type="ECO:0000313" key="6">
    <source>
        <dbReference type="Proteomes" id="UP000765507"/>
    </source>
</evidence>
<evidence type="ECO:0000256" key="1">
    <source>
        <dbReference type="ARBA" id="ARBA00004167"/>
    </source>
</evidence>
<dbReference type="GO" id="GO:0030246">
    <property type="term" value="F:carbohydrate binding"/>
    <property type="evidence" value="ECO:0007669"/>
    <property type="project" value="UniProtKB-KW"/>
</dbReference>
<gene>
    <name evidence="5" type="ORF">G0U57_019638</name>
</gene>
<dbReference type="CDD" id="cd03593">
    <property type="entry name" value="CLECT_NK_receptors_like"/>
    <property type="match status" value="1"/>
</dbReference>
<evidence type="ECO:0000313" key="5">
    <source>
        <dbReference type="EMBL" id="KAG6923688.1"/>
    </source>
</evidence>
<feature type="domain" description="C-type lectin" evidence="4">
    <location>
        <begin position="157"/>
        <end position="266"/>
    </location>
</feature>
<keyword evidence="6" id="KW-1185">Reference proteome</keyword>
<dbReference type="InterPro" id="IPR016186">
    <property type="entry name" value="C-type_lectin-like/link_sf"/>
</dbReference>
<keyword evidence="5" id="KW-0675">Receptor</keyword>
<evidence type="ECO:0000256" key="2">
    <source>
        <dbReference type="ARBA" id="ARBA00022734"/>
    </source>
</evidence>
<dbReference type="InterPro" id="IPR001304">
    <property type="entry name" value="C-type_lectin-like"/>
</dbReference>